<keyword evidence="5 8" id="KW-0472">Membrane</keyword>
<organism evidence="9 10">
    <name type="scientific">Littorina saxatilis</name>
    <dbReference type="NCBI Taxonomy" id="31220"/>
    <lineage>
        <taxon>Eukaryota</taxon>
        <taxon>Metazoa</taxon>
        <taxon>Spiralia</taxon>
        <taxon>Lophotrochozoa</taxon>
        <taxon>Mollusca</taxon>
        <taxon>Gastropoda</taxon>
        <taxon>Caenogastropoda</taxon>
        <taxon>Littorinimorpha</taxon>
        <taxon>Littorinoidea</taxon>
        <taxon>Littorinidae</taxon>
        <taxon>Littorina</taxon>
    </lineage>
</organism>
<comment type="caution">
    <text evidence="9">The sequence shown here is derived from an EMBL/GenBank/DDBJ whole genome shotgun (WGS) entry which is preliminary data.</text>
</comment>
<evidence type="ECO:0000313" key="9">
    <source>
        <dbReference type="EMBL" id="KAK7115701.1"/>
    </source>
</evidence>
<sequence>MAKVVQGNYAFLTANSLRYDVLAADHCDVTKLPDVDIASAFGFYLQKASPYTRLVSEQINKMLDSGLIYHCRREWAPEKAHCDPDDGQGERVIGLGDTQSAFYLATIGLVVAALALGLERIVLMYLSHRTREICQLPWKRQC</sequence>
<keyword evidence="3 8" id="KW-0812">Transmembrane</keyword>
<proteinExistence type="predicted"/>
<dbReference type="PANTHER" id="PTHR42643:SF24">
    <property type="entry name" value="IONOTROPIC RECEPTOR 60A"/>
    <property type="match status" value="1"/>
</dbReference>
<comment type="subcellular location">
    <subcellularLocation>
        <location evidence="1">Cell membrane</location>
        <topology evidence="1">Multi-pass membrane protein</topology>
    </subcellularLocation>
</comment>
<keyword evidence="4 8" id="KW-1133">Transmembrane helix</keyword>
<dbReference type="EMBL" id="JBAMIC010000001">
    <property type="protein sequence ID" value="KAK7115701.1"/>
    <property type="molecule type" value="Genomic_DNA"/>
</dbReference>
<dbReference type="Gene3D" id="3.40.190.10">
    <property type="entry name" value="Periplasmic binding protein-like II"/>
    <property type="match status" value="2"/>
</dbReference>
<evidence type="ECO:0000256" key="4">
    <source>
        <dbReference type="ARBA" id="ARBA00022989"/>
    </source>
</evidence>
<dbReference type="Proteomes" id="UP001374579">
    <property type="component" value="Unassembled WGS sequence"/>
</dbReference>
<evidence type="ECO:0000256" key="2">
    <source>
        <dbReference type="ARBA" id="ARBA00022475"/>
    </source>
</evidence>
<evidence type="ECO:0000256" key="3">
    <source>
        <dbReference type="ARBA" id="ARBA00022692"/>
    </source>
</evidence>
<dbReference type="GO" id="GO:0005886">
    <property type="term" value="C:plasma membrane"/>
    <property type="evidence" value="ECO:0007669"/>
    <property type="project" value="UniProtKB-SubCell"/>
</dbReference>
<evidence type="ECO:0000256" key="8">
    <source>
        <dbReference type="SAM" id="Phobius"/>
    </source>
</evidence>
<gene>
    <name evidence="9" type="ORF">V1264_001523</name>
</gene>
<dbReference type="AlphaFoldDB" id="A0AAN9C1L4"/>
<evidence type="ECO:0000313" key="10">
    <source>
        <dbReference type="Proteomes" id="UP001374579"/>
    </source>
</evidence>
<evidence type="ECO:0000256" key="1">
    <source>
        <dbReference type="ARBA" id="ARBA00004651"/>
    </source>
</evidence>
<dbReference type="SUPFAM" id="SSF53850">
    <property type="entry name" value="Periplasmic binding protein-like II"/>
    <property type="match status" value="1"/>
</dbReference>
<evidence type="ECO:0000256" key="7">
    <source>
        <dbReference type="ARBA" id="ARBA00023180"/>
    </source>
</evidence>
<protein>
    <submittedName>
        <fullName evidence="9">Uncharacterized protein</fullName>
    </submittedName>
</protein>
<accession>A0AAN9C1L4</accession>
<reference evidence="9 10" key="1">
    <citation type="submission" date="2024-02" db="EMBL/GenBank/DDBJ databases">
        <title>Chromosome-scale genome assembly of the rough periwinkle Littorina saxatilis.</title>
        <authorList>
            <person name="De Jode A."/>
            <person name="Faria R."/>
            <person name="Formenti G."/>
            <person name="Sims Y."/>
            <person name="Smith T.P."/>
            <person name="Tracey A."/>
            <person name="Wood J.M.D."/>
            <person name="Zagrodzka Z.B."/>
            <person name="Johannesson K."/>
            <person name="Butlin R.K."/>
            <person name="Leder E.H."/>
        </authorList>
    </citation>
    <scope>NUCLEOTIDE SEQUENCE [LARGE SCALE GENOMIC DNA]</scope>
    <source>
        <strain evidence="9">Snail1</strain>
        <tissue evidence="9">Muscle</tissue>
    </source>
</reference>
<feature type="transmembrane region" description="Helical" evidence="8">
    <location>
        <begin position="101"/>
        <end position="123"/>
    </location>
</feature>
<keyword evidence="2" id="KW-1003">Cell membrane</keyword>
<evidence type="ECO:0000256" key="5">
    <source>
        <dbReference type="ARBA" id="ARBA00023136"/>
    </source>
</evidence>
<name>A0AAN9C1L4_9CAEN</name>
<evidence type="ECO:0000256" key="6">
    <source>
        <dbReference type="ARBA" id="ARBA00023170"/>
    </source>
</evidence>
<keyword evidence="10" id="KW-1185">Reference proteome</keyword>
<dbReference type="InterPro" id="IPR052192">
    <property type="entry name" value="Insect_Ionotropic_Sensory_Rcpt"/>
</dbReference>
<keyword evidence="7" id="KW-0325">Glycoprotein</keyword>
<dbReference type="PANTHER" id="PTHR42643">
    <property type="entry name" value="IONOTROPIC RECEPTOR 20A-RELATED"/>
    <property type="match status" value="1"/>
</dbReference>
<keyword evidence="6" id="KW-0675">Receptor</keyword>